<accession>A0A9E2S5C0</accession>
<keyword evidence="3" id="KW-1185">Reference proteome</keyword>
<dbReference type="Proteomes" id="UP000812270">
    <property type="component" value="Unassembled WGS sequence"/>
</dbReference>
<keyword evidence="1" id="KW-0732">Signal</keyword>
<dbReference type="AlphaFoldDB" id="A0A9E2S5C0"/>
<evidence type="ECO:0000313" key="3">
    <source>
        <dbReference type="Proteomes" id="UP000812270"/>
    </source>
</evidence>
<evidence type="ECO:0000313" key="2">
    <source>
        <dbReference type="EMBL" id="MBV4355558.1"/>
    </source>
</evidence>
<evidence type="ECO:0000256" key="1">
    <source>
        <dbReference type="SAM" id="SignalP"/>
    </source>
</evidence>
<protein>
    <recommendedName>
        <fullName evidence="4">Outer membrane protein beta-barrel domain-containing protein</fullName>
    </recommendedName>
</protein>
<feature type="signal peptide" evidence="1">
    <location>
        <begin position="1"/>
        <end position="24"/>
    </location>
</feature>
<gene>
    <name evidence="2" type="ORF">KTO63_00270</name>
</gene>
<proteinExistence type="predicted"/>
<reference evidence="2" key="1">
    <citation type="submission" date="2021-06" db="EMBL/GenBank/DDBJ databases">
        <authorList>
            <person name="Huq M.A."/>
        </authorList>
    </citation>
    <scope>NUCLEOTIDE SEQUENCE</scope>
    <source>
        <strain evidence="2">MAH-26</strain>
    </source>
</reference>
<comment type="caution">
    <text evidence="2">The sequence shown here is derived from an EMBL/GenBank/DDBJ whole genome shotgun (WGS) entry which is preliminary data.</text>
</comment>
<sequence length="278" mass="31634">MKNKGFKYLMLLSGLTLVLGSAFAQKKKRTTAEQVGKKGEFYISWGYNKEWYTPSNIHINQPSLGNDYKFINVYAADHPGWDEGIANKAISIPQYSYRVGYFFKDNWGVEINFDHTKYIVASEQMLHVRGTMDGKQVDAFYDNNKPYGTADQPLTYFLNNGANFLLFNLVHRKHLTSFKTDWFDASLLLKGGVGMVIPHVENTIFGKANDPHFQVGGMDVGVEAALRMTFAKYVYLEYCNKLVYANYWGLRIKDGTARQAFGCYEMIVNLGVSVPLKK</sequence>
<evidence type="ECO:0008006" key="4">
    <source>
        <dbReference type="Google" id="ProtNLM"/>
    </source>
</evidence>
<dbReference type="EMBL" id="JAHSPG010000001">
    <property type="protein sequence ID" value="MBV4355558.1"/>
    <property type="molecule type" value="Genomic_DNA"/>
</dbReference>
<organism evidence="2 3">
    <name type="scientific">Pinibacter aurantiacus</name>
    <dbReference type="NCBI Taxonomy" id="2851599"/>
    <lineage>
        <taxon>Bacteria</taxon>
        <taxon>Pseudomonadati</taxon>
        <taxon>Bacteroidota</taxon>
        <taxon>Chitinophagia</taxon>
        <taxon>Chitinophagales</taxon>
        <taxon>Chitinophagaceae</taxon>
        <taxon>Pinibacter</taxon>
    </lineage>
</organism>
<name>A0A9E2S5C0_9BACT</name>
<dbReference type="RefSeq" id="WP_217789112.1">
    <property type="nucleotide sequence ID" value="NZ_JAHSPG010000001.1"/>
</dbReference>
<feature type="chain" id="PRO_5039238621" description="Outer membrane protein beta-barrel domain-containing protein" evidence="1">
    <location>
        <begin position="25"/>
        <end position="278"/>
    </location>
</feature>